<dbReference type="Pfam" id="PF21855">
    <property type="entry name" value="Treslin_STD"/>
    <property type="match status" value="1"/>
</dbReference>
<feature type="compositionally biased region" description="Polar residues" evidence="1">
    <location>
        <begin position="1229"/>
        <end position="1243"/>
    </location>
</feature>
<reference evidence="6" key="1">
    <citation type="submission" date="2025-08" db="UniProtKB">
        <authorList>
            <consortium name="RefSeq"/>
        </authorList>
    </citation>
    <scope>IDENTIFICATION</scope>
    <source>
        <tissue evidence="6">Liver</tissue>
    </source>
</reference>
<feature type="region of interest" description="Disordered" evidence="1">
    <location>
        <begin position="1156"/>
        <end position="1202"/>
    </location>
</feature>
<dbReference type="GO" id="GO:0003682">
    <property type="term" value="F:chromatin binding"/>
    <property type="evidence" value="ECO:0007669"/>
    <property type="project" value="TreeGrafter"/>
</dbReference>
<dbReference type="GO" id="GO:0033314">
    <property type="term" value="P:mitotic DNA replication checkpoint signaling"/>
    <property type="evidence" value="ECO:0007669"/>
    <property type="project" value="InterPro"/>
</dbReference>
<dbReference type="RefSeq" id="XP_025029384.1">
    <property type="nucleotide sequence ID" value="XM_025173616.1"/>
</dbReference>
<dbReference type="Proteomes" id="UP000695026">
    <property type="component" value="Unplaced"/>
</dbReference>
<evidence type="ECO:0000259" key="3">
    <source>
        <dbReference type="Pfam" id="PF21854"/>
    </source>
</evidence>
<dbReference type="PANTHER" id="PTHR21556:SF2">
    <property type="entry name" value="TRESLIN"/>
    <property type="match status" value="1"/>
</dbReference>
<feature type="domain" description="Treslin M" evidence="2">
    <location>
        <begin position="281"/>
        <end position="426"/>
    </location>
</feature>
<dbReference type="Pfam" id="PF21854">
    <property type="entry name" value="Treslin_N"/>
    <property type="match status" value="1"/>
</dbReference>
<organism evidence="5 6">
    <name type="scientific">Python bivittatus</name>
    <name type="common">Burmese python</name>
    <name type="synonym">Python molurus bivittatus</name>
    <dbReference type="NCBI Taxonomy" id="176946"/>
    <lineage>
        <taxon>Eukaryota</taxon>
        <taxon>Metazoa</taxon>
        <taxon>Chordata</taxon>
        <taxon>Craniata</taxon>
        <taxon>Vertebrata</taxon>
        <taxon>Euteleostomi</taxon>
        <taxon>Lepidosauria</taxon>
        <taxon>Squamata</taxon>
        <taxon>Bifurcata</taxon>
        <taxon>Unidentata</taxon>
        <taxon>Episquamata</taxon>
        <taxon>Toxicofera</taxon>
        <taxon>Serpentes</taxon>
        <taxon>Henophidia</taxon>
        <taxon>Pythonidae</taxon>
        <taxon>Python</taxon>
    </lineage>
</organism>
<dbReference type="GO" id="GO:0007095">
    <property type="term" value="P:mitotic G2 DNA damage checkpoint signaling"/>
    <property type="evidence" value="ECO:0007669"/>
    <property type="project" value="TreeGrafter"/>
</dbReference>
<keyword evidence="5" id="KW-1185">Reference proteome</keyword>
<feature type="region of interest" description="Disordered" evidence="1">
    <location>
        <begin position="1115"/>
        <end position="1139"/>
    </location>
</feature>
<sequence length="1899" mass="210983">MSCSHNVVFLLDTADSAEKVLLHLGTLRILNYLGCKFGLAKVRWDFKFFESTEIRGRASQVGRFRELGSRSWEDFEEELEARVGNQVCTPCSPGPVPRATVTQNILKETLLDYQWDRPEIASPTKPVLRSQKNKLTVTLDNPPVHSTHNGFANAIFILSPCPHSQRELWQFISGNYAHLPEELPPSHDLAEKFIPKIIQEMMANQKVTLYWMDTTEQSKLLESPDHVGYRMLFEVMCVLGGSILPSEVLIQYLDHQKKGTIPASPVECSCSEPSFTPWTKILPFDSSLNCLLSLPSSLQVSFPNLDGVLLLKADGKEEAWSCAVVLEPLTLNQRHFEGTVDIHLKCTVRDWRAVHVRNLHTESWILRSKPLGSSAQEISLFQHFVKYLLAQGLHMVAEVSFSSGADSPCTGIFSPISGTAALLSLLFAGQVAEAERSLLQTSAAENFSKDEDFCLPEIVSNVLSQAVDDSDEGHQTSPETLCPEWAQQELSCTHRWSTAVLEDWYTVSNLCGASSHLMESFRMLQASSTKEEEETPKPEMELMQSLAEYYQKKISEHTVSSHPQDQKRRCGVPRTPIRQKMKTMPRSLQMLNVAMLNVKAQKYQPDGDLPVNKKPCQRLLSRRLDDKGEEKRRKSKTKIDFSTEDKMLSYITTNYQKAMMDGENLFACSQDMVTAVNTFQKSNEAACLDTIRGSLLKATSTLRQQLATDPDKETRIKECQLQVYLRLEMCLQCPSLPNSTDRMEQLVEEMTELLRMLCLSKDPGYLTRFLEEVVDIYMESMPKTLGDLYYSLGTEIPPKLASVLPVDFFSDDSVTQEAQMSSLPASAASVPLSKTGSLNTEADELEELRTRSAKKRKHPLARHRSITEVSQNLRQIEIPQASRNHRRKDRSHVPFDVKLAPISKKTGVQEVTKVRRNLFNEEMLPLSKRSLPKIARSQSVSILEDLKDKPRSNEDVRAAHHKLLTKRVAETPLHKQISKRLLHRQITGRCSDPGSDVGIVEESPEKIITCSLRRSPRIKQLMQDKFLSNSFHSLEPDKKKTPQVHSVHLEEPGLASPPVKATQSPKSILFGEVLDGFCLGRMGSPRTRRKQLIFDEPVPQAPGKSCSQSFQELLNPSSSTLRRSPRIQEKAQWAPPKTPALKNSVAKCLGNLFSPARQKSKSLSESTENKESRLPRITERKGRYPSPSKAAELQTPKKQPLPEMLDDVFVLPAEGPNSPIILSAPPSPFSVQGKSRSELQSPRRSLRIAQKTAPTASAENRTFEIRRNTCPEPFLSVEVNSLLSVASSATFKDTHPELGLSPNIRTLTETSSEIHSAFQSDGLSPPCNGPAKAVSPCTFSPAREKLGRKSCTPQETQTVRKTSPIKALSSPPCLPEEEHPCMNSRSLFLKTSPFFKPGNTEVISLDQRYEQTAKIISPSKKRDLERCLPPAFSSNNPTHIAHAIVMCEQLDVSPLLNKSLSESSHVDQGPKVSQSTISSVEKGVGFQPLLFSSPPGHDQASLLAISKSGSCAYALRCTPDRRQREAAARFEMAERMAISGTVGAAAPPSTYEVELEMQASGLPKLRIKKVASEAGEEQQPLVPEKLKGEENDRTTGDLSVAWCSRHSEKLEPVSISPSCVRSAHNTPGKFGIGGQTYICQSYSPTLCTSSTTSPSQGSIGIPWTPSPKHKGKVTPEAIKDWPRRKRAAVGCNRSERPAEAVGEEPAPCTGGREALELFSSRKVQHLGEPELEGIYKLQDQSLGSDTEGSKEENICRNSLGLESRKRALEQTPLEEASQEMKRPCLIRENPEAAVYSTKRLSVGEQTVSSKSMILEDIFSFSDMTPPKSSGKGVISASGLWALEQSPLLYKGHPASLRKCPKGEDSDAFGAANEDVSLFRSTAARKRSNTKTYSRKRPLC</sequence>
<protein>
    <submittedName>
        <fullName evidence="6">Treslin</fullName>
    </submittedName>
</protein>
<feature type="compositionally biased region" description="Basic and acidic residues" evidence="1">
    <location>
        <begin position="1167"/>
        <end position="1182"/>
    </location>
</feature>
<dbReference type="GO" id="GO:0005634">
    <property type="term" value="C:nucleus"/>
    <property type="evidence" value="ECO:0007669"/>
    <property type="project" value="InterPro"/>
</dbReference>
<dbReference type="Pfam" id="PF15292">
    <property type="entry name" value="Treslin_M"/>
    <property type="match status" value="1"/>
</dbReference>
<dbReference type="GO" id="GO:0006260">
    <property type="term" value="P:DNA replication"/>
    <property type="evidence" value="ECO:0007669"/>
    <property type="project" value="InterPro"/>
</dbReference>
<dbReference type="GeneID" id="103053247"/>
<feature type="compositionally biased region" description="Polar residues" evidence="1">
    <location>
        <begin position="1351"/>
        <end position="1361"/>
    </location>
</feature>
<dbReference type="GO" id="GO:0010212">
    <property type="term" value="P:response to ionizing radiation"/>
    <property type="evidence" value="ECO:0007669"/>
    <property type="project" value="InterPro"/>
</dbReference>
<evidence type="ECO:0000256" key="1">
    <source>
        <dbReference type="SAM" id="MobiDB-lite"/>
    </source>
</evidence>
<dbReference type="GO" id="GO:0030174">
    <property type="term" value="P:regulation of DNA-templated DNA replication initiation"/>
    <property type="evidence" value="ECO:0007669"/>
    <property type="project" value="TreeGrafter"/>
</dbReference>
<dbReference type="InterPro" id="IPR053919">
    <property type="entry name" value="Treslin_N"/>
</dbReference>
<feature type="region of interest" description="Disordered" evidence="1">
    <location>
        <begin position="1223"/>
        <end position="1259"/>
    </location>
</feature>
<name>A0A9F5J8J6_PYTBI</name>
<feature type="domain" description="Treslin STD" evidence="4">
    <location>
        <begin position="646"/>
        <end position="792"/>
    </location>
</feature>
<evidence type="ECO:0000313" key="6">
    <source>
        <dbReference type="RefSeq" id="XP_025029384.1"/>
    </source>
</evidence>
<dbReference type="CTD" id="90381"/>
<gene>
    <name evidence="6" type="primary">TICRR</name>
</gene>
<feature type="region of interest" description="Disordered" evidence="1">
    <location>
        <begin position="1652"/>
        <end position="1707"/>
    </location>
</feature>
<dbReference type="OrthoDB" id="5812172at2759"/>
<evidence type="ECO:0000313" key="5">
    <source>
        <dbReference type="Proteomes" id="UP000695026"/>
    </source>
</evidence>
<dbReference type="OMA" id="LYWMEKL"/>
<feature type="region of interest" description="Disordered" evidence="1">
    <location>
        <begin position="1348"/>
        <end position="1373"/>
    </location>
</feature>
<evidence type="ECO:0000259" key="4">
    <source>
        <dbReference type="Pfam" id="PF21855"/>
    </source>
</evidence>
<proteinExistence type="predicted"/>
<dbReference type="KEGG" id="pbi:103053247"/>
<dbReference type="PANTHER" id="PTHR21556">
    <property type="entry name" value="TRESLIN"/>
    <property type="match status" value="1"/>
</dbReference>
<dbReference type="InterPro" id="IPR026153">
    <property type="entry name" value="Treslin"/>
</dbReference>
<accession>A0A9F5J8J6</accession>
<feature type="domain" description="Treslin N-terminal" evidence="3">
    <location>
        <begin position="5"/>
        <end position="200"/>
    </location>
</feature>
<evidence type="ECO:0000259" key="2">
    <source>
        <dbReference type="Pfam" id="PF15292"/>
    </source>
</evidence>
<dbReference type="InterPro" id="IPR032746">
    <property type="entry name" value="Treslin_M"/>
</dbReference>
<dbReference type="InterPro" id="IPR053920">
    <property type="entry name" value="Treslin_STD"/>
</dbReference>